<evidence type="ECO:0000256" key="2">
    <source>
        <dbReference type="ARBA" id="ARBA00023015"/>
    </source>
</evidence>
<keyword evidence="5" id="KW-0539">Nucleus</keyword>
<comment type="subcellular location">
    <subcellularLocation>
        <location evidence="1">Nucleus</location>
    </subcellularLocation>
</comment>
<dbReference type="InterPro" id="IPR016177">
    <property type="entry name" value="DNA-bd_dom_sf"/>
</dbReference>
<dbReference type="PANTHER" id="PTHR31677">
    <property type="entry name" value="AP2 DOMAIN CLASS TRANSCRIPTION FACTOR"/>
    <property type="match status" value="1"/>
</dbReference>
<evidence type="ECO:0000313" key="8">
    <source>
        <dbReference type="EMBL" id="AJP06290.1"/>
    </source>
</evidence>
<dbReference type="InterPro" id="IPR001471">
    <property type="entry name" value="AP2/ERF_dom"/>
</dbReference>
<dbReference type="Pfam" id="PF00847">
    <property type="entry name" value="AP2"/>
    <property type="match status" value="1"/>
</dbReference>
<keyword evidence="4" id="KW-0804">Transcription</keyword>
<dbReference type="PRINTS" id="PR00367">
    <property type="entry name" value="ETHRSPELEMNT"/>
</dbReference>
<dbReference type="EMBL" id="KJ711045">
    <property type="protein sequence ID" value="AJP06290.1"/>
    <property type="molecule type" value="mRNA"/>
</dbReference>
<dbReference type="CDD" id="cd00018">
    <property type="entry name" value="AP2"/>
    <property type="match status" value="1"/>
</dbReference>
<proteinExistence type="evidence at transcript level"/>
<protein>
    <submittedName>
        <fullName evidence="8">ERF1</fullName>
    </submittedName>
</protein>
<evidence type="ECO:0000259" key="7">
    <source>
        <dbReference type="PROSITE" id="PS51032"/>
    </source>
</evidence>
<feature type="compositionally biased region" description="Low complexity" evidence="6">
    <location>
        <begin position="86"/>
        <end position="98"/>
    </location>
</feature>
<keyword evidence="2" id="KW-0805">Transcription regulation</keyword>
<name>A0A0K0M6X5_PINTB</name>
<dbReference type="SUPFAM" id="SSF54171">
    <property type="entry name" value="DNA-binding domain"/>
    <property type="match status" value="1"/>
</dbReference>
<dbReference type="FunFam" id="3.30.730.10:FF:000001">
    <property type="entry name" value="Ethylene-responsive transcription factor 2"/>
    <property type="match status" value="1"/>
</dbReference>
<dbReference type="PANTHER" id="PTHR31677:SF157">
    <property type="entry name" value="AP2_ERF DOMAIN-CONTAINING PROTEIN"/>
    <property type="match status" value="1"/>
</dbReference>
<dbReference type="SMART" id="SM00380">
    <property type="entry name" value="AP2"/>
    <property type="match status" value="1"/>
</dbReference>
<evidence type="ECO:0000256" key="5">
    <source>
        <dbReference type="ARBA" id="ARBA00023242"/>
    </source>
</evidence>
<sequence>MAPRDELQNCGRGVGQTTAKEVHFRGVRRRPWGRFAAEIRDPWKKTRVWLGTFDTAEEAARAYDNAARTLRGAKAKTNFATPRDNQSSSQTSTVESWSSPKNVIVARSGPPSDASWRNFYSAKYLDAARVTGNANGNPCFKEAAAAAAWRTIYVNRGVESRAIDLNISALDFGRVDDAATINARAHESINGAVALRSPAVNPFDCPSQVALPGKLLLFDGIASRPEKRQKTCVRSGDEKLSLGQQWSVLNKGAGVGEEVETRNVQSDCDSSSSVVVDTEAPTEAKKTIPFLDLNLPASAEDDA</sequence>
<feature type="region of interest" description="Disordered" evidence="6">
    <location>
        <begin position="74"/>
        <end position="98"/>
    </location>
</feature>
<feature type="domain" description="AP2/ERF" evidence="7">
    <location>
        <begin position="23"/>
        <end position="80"/>
    </location>
</feature>
<evidence type="ECO:0000256" key="3">
    <source>
        <dbReference type="ARBA" id="ARBA00023125"/>
    </source>
</evidence>
<keyword evidence="3" id="KW-0238">DNA-binding</keyword>
<accession>A0A0K0M6X5</accession>
<dbReference type="PROSITE" id="PS51032">
    <property type="entry name" value="AP2_ERF"/>
    <property type="match status" value="1"/>
</dbReference>
<dbReference type="GO" id="GO:0003700">
    <property type="term" value="F:DNA-binding transcription factor activity"/>
    <property type="evidence" value="ECO:0007669"/>
    <property type="project" value="InterPro"/>
</dbReference>
<evidence type="ECO:0000256" key="1">
    <source>
        <dbReference type="ARBA" id="ARBA00004123"/>
    </source>
</evidence>
<evidence type="ECO:0000256" key="4">
    <source>
        <dbReference type="ARBA" id="ARBA00023163"/>
    </source>
</evidence>
<dbReference type="GO" id="GO:0003677">
    <property type="term" value="F:DNA binding"/>
    <property type="evidence" value="ECO:0007669"/>
    <property type="project" value="UniProtKB-KW"/>
</dbReference>
<dbReference type="InterPro" id="IPR036955">
    <property type="entry name" value="AP2/ERF_dom_sf"/>
</dbReference>
<dbReference type="Gene3D" id="3.30.730.10">
    <property type="entry name" value="AP2/ERF domain"/>
    <property type="match status" value="1"/>
</dbReference>
<reference evidence="8" key="1">
    <citation type="submission" date="2014-04" db="EMBL/GenBank/DDBJ databases">
        <title>The genes involved in the male and female cone development in Pinus tabuliformis.</title>
        <authorList>
            <person name="Niu S."/>
            <person name="Li W."/>
            <person name="Chen X."/>
        </authorList>
    </citation>
    <scope>NUCLEOTIDE SEQUENCE</scope>
</reference>
<evidence type="ECO:0000256" key="6">
    <source>
        <dbReference type="SAM" id="MobiDB-lite"/>
    </source>
</evidence>
<organism evidence="8">
    <name type="scientific">Pinus tabuliformis</name>
    <name type="common">Chinese red pine</name>
    <name type="synonym">Pinus leucosperma</name>
    <dbReference type="NCBI Taxonomy" id="88731"/>
    <lineage>
        <taxon>Eukaryota</taxon>
        <taxon>Viridiplantae</taxon>
        <taxon>Streptophyta</taxon>
        <taxon>Embryophyta</taxon>
        <taxon>Tracheophyta</taxon>
        <taxon>Spermatophyta</taxon>
        <taxon>Pinopsida</taxon>
        <taxon>Pinidae</taxon>
        <taxon>Conifers I</taxon>
        <taxon>Pinales</taxon>
        <taxon>Pinaceae</taxon>
        <taxon>Pinus</taxon>
        <taxon>Pinus subgen. Pinus</taxon>
    </lineage>
</organism>
<dbReference type="GO" id="GO:0005634">
    <property type="term" value="C:nucleus"/>
    <property type="evidence" value="ECO:0007669"/>
    <property type="project" value="UniProtKB-SubCell"/>
</dbReference>
<dbReference type="AlphaFoldDB" id="A0A0K0M6X5"/>